<dbReference type="OrthoDB" id="4336049at2"/>
<dbReference type="AlphaFoldDB" id="A0A2S6AX55"/>
<reference evidence="1 2" key="1">
    <citation type="submission" date="2018-02" db="EMBL/GenBank/DDBJ databases">
        <title>8 Nocardia nova and 1 Nocardia cyriacigeorgica strain used for evolution to TMP-SMX.</title>
        <authorList>
            <person name="Mehta H."/>
            <person name="Weng J."/>
            <person name="Shamoo Y."/>
        </authorList>
    </citation>
    <scope>NUCLEOTIDE SEQUENCE [LARGE SCALE GENOMIC DNA]</scope>
    <source>
        <strain evidence="1 2">MDA3139</strain>
    </source>
</reference>
<gene>
    <name evidence="1" type="ORF">C5E45_01270</name>
</gene>
<name>A0A2S6AX55_9NOCA</name>
<dbReference type="RefSeq" id="WP_104374104.1">
    <property type="nucleotide sequence ID" value="NZ_PSZC01000001.1"/>
</dbReference>
<dbReference type="Proteomes" id="UP000239874">
    <property type="component" value="Unassembled WGS sequence"/>
</dbReference>
<sequence>MNAPDSAVSADAALSPLRADILRRARDYAEDVLRQACAYADARHARAAAECEAITAGAVAAGRARAVAELARRRHRAAERGQNMVLAAQCRAYDHWRAAATTAVLDLRDEPGYAALRETLCAAAGRVLGPELTVEDDPAGGIVARSRGRVLDLRLSAIAARAVEQVETDIAGLWS</sequence>
<organism evidence="1 2">
    <name type="scientific">Nocardia nova</name>
    <dbReference type="NCBI Taxonomy" id="37330"/>
    <lineage>
        <taxon>Bacteria</taxon>
        <taxon>Bacillati</taxon>
        <taxon>Actinomycetota</taxon>
        <taxon>Actinomycetes</taxon>
        <taxon>Mycobacteriales</taxon>
        <taxon>Nocardiaceae</taxon>
        <taxon>Nocardia</taxon>
    </lineage>
</organism>
<evidence type="ECO:0000313" key="1">
    <source>
        <dbReference type="EMBL" id="PPJ39801.1"/>
    </source>
</evidence>
<dbReference type="EMBL" id="PSZC01000001">
    <property type="protein sequence ID" value="PPJ39801.1"/>
    <property type="molecule type" value="Genomic_DNA"/>
</dbReference>
<proteinExistence type="predicted"/>
<evidence type="ECO:0000313" key="2">
    <source>
        <dbReference type="Proteomes" id="UP000239874"/>
    </source>
</evidence>
<comment type="caution">
    <text evidence="1">The sequence shown here is derived from an EMBL/GenBank/DDBJ whole genome shotgun (WGS) entry which is preliminary data.</text>
</comment>
<protein>
    <submittedName>
        <fullName evidence="1">Uncharacterized protein</fullName>
    </submittedName>
</protein>
<accession>A0A2S6AX55</accession>